<dbReference type="AlphaFoldDB" id="A0A9P5X860"/>
<dbReference type="InterPro" id="IPR052974">
    <property type="entry name" value="GH79_Enzymes"/>
</dbReference>
<protein>
    <submittedName>
        <fullName evidence="3">Glycoside hydrolase family 79 protein</fullName>
    </submittedName>
</protein>
<dbReference type="InterPro" id="IPR031728">
    <property type="entry name" value="GlcAase_C"/>
</dbReference>
<dbReference type="Gene3D" id="3.20.20.80">
    <property type="entry name" value="Glycosidases"/>
    <property type="match status" value="1"/>
</dbReference>
<dbReference type="Gene3D" id="2.60.40.1180">
    <property type="entry name" value="Golgi alpha-mannosidase II"/>
    <property type="match status" value="1"/>
</dbReference>
<evidence type="ECO:0000259" key="2">
    <source>
        <dbReference type="Pfam" id="PF16862"/>
    </source>
</evidence>
<comment type="caution">
    <text evidence="3">The sequence shown here is derived from an EMBL/GenBank/DDBJ whole genome shotgun (WGS) entry which is preliminary data.</text>
</comment>
<dbReference type="GO" id="GO:0016787">
    <property type="term" value="F:hydrolase activity"/>
    <property type="evidence" value="ECO:0007669"/>
    <property type="project" value="UniProtKB-KW"/>
</dbReference>
<dbReference type="InterPro" id="IPR013780">
    <property type="entry name" value="Glyco_hydro_b"/>
</dbReference>
<keyword evidence="4" id="KW-1185">Reference proteome</keyword>
<feature type="region of interest" description="Disordered" evidence="1">
    <location>
        <begin position="463"/>
        <end position="482"/>
    </location>
</feature>
<reference evidence="3" key="1">
    <citation type="submission" date="2020-11" db="EMBL/GenBank/DDBJ databases">
        <authorList>
            <consortium name="DOE Joint Genome Institute"/>
            <person name="Ahrendt S."/>
            <person name="Riley R."/>
            <person name="Andreopoulos W."/>
            <person name="Labutti K."/>
            <person name="Pangilinan J."/>
            <person name="Ruiz-Duenas F.J."/>
            <person name="Barrasa J.M."/>
            <person name="Sanchez-Garcia M."/>
            <person name="Camarero S."/>
            <person name="Miyauchi S."/>
            <person name="Serrano A."/>
            <person name="Linde D."/>
            <person name="Babiker R."/>
            <person name="Drula E."/>
            <person name="Ayuso-Fernandez I."/>
            <person name="Pacheco R."/>
            <person name="Padilla G."/>
            <person name="Ferreira P."/>
            <person name="Barriuso J."/>
            <person name="Kellner H."/>
            <person name="Castanera R."/>
            <person name="Alfaro M."/>
            <person name="Ramirez L."/>
            <person name="Pisabarro A.G."/>
            <person name="Kuo A."/>
            <person name="Tritt A."/>
            <person name="Lipzen A."/>
            <person name="He G."/>
            <person name="Yan M."/>
            <person name="Ng V."/>
            <person name="Cullen D."/>
            <person name="Martin F."/>
            <person name="Rosso M.-N."/>
            <person name="Henrissat B."/>
            <person name="Hibbett D."/>
            <person name="Martinez A.T."/>
            <person name="Grigoriev I.V."/>
        </authorList>
    </citation>
    <scope>NUCLEOTIDE SEQUENCE</scope>
    <source>
        <strain evidence="3">MF-IS2</strain>
    </source>
</reference>
<evidence type="ECO:0000256" key="1">
    <source>
        <dbReference type="SAM" id="MobiDB-lite"/>
    </source>
</evidence>
<dbReference type="PANTHER" id="PTHR36183">
    <property type="entry name" value="BETA-GLUCURONIDASE"/>
    <property type="match status" value="1"/>
</dbReference>
<dbReference type="InterPro" id="IPR017853">
    <property type="entry name" value="GH"/>
</dbReference>
<dbReference type="PANTHER" id="PTHR36183:SF2">
    <property type="entry name" value="BETA-GLUCURONIDASE C-TERMINAL DOMAIN-CONTAINING PROTEIN"/>
    <property type="match status" value="1"/>
</dbReference>
<organism evidence="3 4">
    <name type="scientific">Macrolepiota fuliginosa MF-IS2</name>
    <dbReference type="NCBI Taxonomy" id="1400762"/>
    <lineage>
        <taxon>Eukaryota</taxon>
        <taxon>Fungi</taxon>
        <taxon>Dikarya</taxon>
        <taxon>Basidiomycota</taxon>
        <taxon>Agaricomycotina</taxon>
        <taxon>Agaricomycetes</taxon>
        <taxon>Agaricomycetidae</taxon>
        <taxon>Agaricales</taxon>
        <taxon>Agaricineae</taxon>
        <taxon>Agaricaceae</taxon>
        <taxon>Macrolepiota</taxon>
    </lineage>
</organism>
<proteinExistence type="predicted"/>
<feature type="compositionally biased region" description="Polar residues" evidence="1">
    <location>
        <begin position="463"/>
        <end position="472"/>
    </location>
</feature>
<dbReference type="Pfam" id="PF16862">
    <property type="entry name" value="Glyco_hydro_79C"/>
    <property type="match status" value="1"/>
</dbReference>
<dbReference type="OrthoDB" id="2796951at2759"/>
<gene>
    <name evidence="3" type="ORF">P691DRAFT_732926</name>
</gene>
<name>A0A9P5X860_9AGAR</name>
<evidence type="ECO:0000313" key="4">
    <source>
        <dbReference type="Proteomes" id="UP000807342"/>
    </source>
</evidence>
<evidence type="ECO:0000313" key="3">
    <source>
        <dbReference type="EMBL" id="KAF9446613.1"/>
    </source>
</evidence>
<feature type="domain" description="Beta-glucuronidase C-terminal" evidence="2">
    <location>
        <begin position="403"/>
        <end position="501"/>
    </location>
</feature>
<dbReference type="EMBL" id="MU151237">
    <property type="protein sequence ID" value="KAF9446613.1"/>
    <property type="molecule type" value="Genomic_DNA"/>
</dbReference>
<keyword evidence="3" id="KW-0378">Hydrolase</keyword>
<sequence>MGVDVTVPLTTPPEAAPVAPSLIGFSLEQDRFTDWVGLNSRNLFFFNVLNNLKSLSGTSPFIRIGANSEDHTNFNPNVQVPQLIFPAPSTTMPYPEALNVTVGDAYYQAAQFLPPDTHVVWGVNFGDNNLTAASLEAKAIVKAFSSSAVKSQGIVLDAIEIGNEPDLYLNNGHRAQNYTSTQYVEEWTAFATNVSAVAGITSTSSTQFWGASFAGSSHSTNGFSPQAIFNEGLLNSTTGSFISTISQHHYSGSFCSGSEGLLQDLMTKATIRGNLTIFAPDAKAVRAQGLDYVLGETNSYSCHGAPGVSNVAGAALWSLDYALFSTQIQSSRIFFHEGIGFKYNFIQPVTLTRSTTDATTLPSPLPPHIQPQYYAAIVANEAIGSSGKTRIAELTIDDPNVAGYAFYEGSSLSRAVFINSRAFLQSSPSRSLIHVDLTFADGSARSATLKRLAIPHADDTSGLTWGGQTYETSDGKVSGSSKRESVDLKEGFDIQDTEAVLVSFTL</sequence>
<accession>A0A9P5X860</accession>
<dbReference type="SUPFAM" id="SSF51445">
    <property type="entry name" value="(Trans)glycosidases"/>
    <property type="match status" value="1"/>
</dbReference>
<dbReference type="Proteomes" id="UP000807342">
    <property type="component" value="Unassembled WGS sequence"/>
</dbReference>